<dbReference type="Gene3D" id="6.20.450.10">
    <property type="match status" value="1"/>
</dbReference>
<protein>
    <recommendedName>
        <fullName evidence="3">RNA polymerase Rpo13 subunit HTH domain-containing protein</fullName>
    </recommendedName>
</protein>
<organism evidence="2">
    <name type="scientific">Ignisphaera aggregans</name>
    <dbReference type="NCBI Taxonomy" id="334771"/>
    <lineage>
        <taxon>Archaea</taxon>
        <taxon>Thermoproteota</taxon>
        <taxon>Thermoprotei</taxon>
        <taxon>Desulfurococcales</taxon>
        <taxon>Desulfurococcaceae</taxon>
        <taxon>Ignisphaera</taxon>
    </lineage>
</organism>
<evidence type="ECO:0000256" key="1">
    <source>
        <dbReference type="SAM" id="MobiDB-lite"/>
    </source>
</evidence>
<accession>A0A7J3QD87</accession>
<evidence type="ECO:0000313" key="2">
    <source>
        <dbReference type="EMBL" id="HGV66349.1"/>
    </source>
</evidence>
<evidence type="ECO:0008006" key="3">
    <source>
        <dbReference type="Google" id="ProtNLM"/>
    </source>
</evidence>
<sequence>MYEEEPTITEETITETATEEEVEEVELLELSPLELEFFLTRSDIWDKLVRNEISIDDAKKLIDTLYTNLVSLSKASTSTKRGRRKTLKSSKNSS</sequence>
<reference evidence="2" key="1">
    <citation type="journal article" date="2020" name="mSystems">
        <title>Genome- and Community-Level Interaction Insights into Carbon Utilization and Element Cycling Functions of Hydrothermarchaeota in Hydrothermal Sediment.</title>
        <authorList>
            <person name="Zhou Z."/>
            <person name="Liu Y."/>
            <person name="Xu W."/>
            <person name="Pan J."/>
            <person name="Luo Z.H."/>
            <person name="Li M."/>
        </authorList>
    </citation>
    <scope>NUCLEOTIDE SEQUENCE [LARGE SCALE GENOMIC DNA]</scope>
    <source>
        <strain evidence="2">SpSt-721</strain>
    </source>
</reference>
<proteinExistence type="predicted"/>
<dbReference type="EMBL" id="DTET01000044">
    <property type="protein sequence ID" value="HGV66349.1"/>
    <property type="molecule type" value="Genomic_DNA"/>
</dbReference>
<comment type="caution">
    <text evidence="2">The sequence shown here is derived from an EMBL/GenBank/DDBJ whole genome shotgun (WGS) entry which is preliminary data.</text>
</comment>
<gene>
    <name evidence="2" type="ORF">ENV02_00835</name>
</gene>
<feature type="region of interest" description="Disordered" evidence="1">
    <location>
        <begin position="1"/>
        <end position="23"/>
    </location>
</feature>
<name>A0A7J3QD87_9CREN</name>
<dbReference type="AlphaFoldDB" id="A0A7J3QD87"/>